<sequence length="64" mass="7199">MLLFVATVLLYVFGLVFLYGVIRLAVRHGMEDLEARRPQSLRVARSASADDRAFLRENSFLGGN</sequence>
<protein>
    <submittedName>
        <fullName evidence="1">Uncharacterized protein</fullName>
    </submittedName>
</protein>
<dbReference type="EMBL" id="LT607752">
    <property type="protein sequence ID" value="SCG72639.1"/>
    <property type="molecule type" value="Genomic_DNA"/>
</dbReference>
<keyword evidence="2" id="KW-1185">Reference proteome</keyword>
<reference evidence="2" key="1">
    <citation type="submission" date="2016-06" db="EMBL/GenBank/DDBJ databases">
        <authorList>
            <person name="Varghese N."/>
            <person name="Submissions Spin"/>
        </authorList>
    </citation>
    <scope>NUCLEOTIDE SEQUENCE [LARGE SCALE GENOMIC DNA]</scope>
    <source>
        <strain evidence="2">DSM 44983</strain>
    </source>
</reference>
<dbReference type="Proteomes" id="UP000198226">
    <property type="component" value="Chromosome I"/>
</dbReference>
<proteinExistence type="predicted"/>
<evidence type="ECO:0000313" key="2">
    <source>
        <dbReference type="Proteomes" id="UP000198226"/>
    </source>
</evidence>
<accession>A0A109IPX2</accession>
<organism evidence="1 2">
    <name type="scientific">Micromonospora rifamycinica</name>
    <dbReference type="NCBI Taxonomy" id="291594"/>
    <lineage>
        <taxon>Bacteria</taxon>
        <taxon>Bacillati</taxon>
        <taxon>Actinomycetota</taxon>
        <taxon>Actinomycetes</taxon>
        <taxon>Micromonosporales</taxon>
        <taxon>Micromonosporaceae</taxon>
        <taxon>Micromonospora</taxon>
    </lineage>
</organism>
<dbReference type="RefSeq" id="WP_067300874.1">
    <property type="nucleotide sequence ID" value="NZ_CP109472.1"/>
</dbReference>
<name>A0A109IPX2_9ACTN</name>
<gene>
    <name evidence="1" type="ORF">GA0070623_3700</name>
</gene>
<evidence type="ECO:0000313" key="1">
    <source>
        <dbReference type="EMBL" id="SCG72639.1"/>
    </source>
</evidence>
<dbReference type="AlphaFoldDB" id="A0A109IPX2"/>